<organism evidence="4 5">
    <name type="scientific">Actinoplanes aureus</name>
    <dbReference type="NCBI Taxonomy" id="2792083"/>
    <lineage>
        <taxon>Bacteria</taxon>
        <taxon>Bacillati</taxon>
        <taxon>Actinomycetota</taxon>
        <taxon>Actinomycetes</taxon>
        <taxon>Micromonosporales</taxon>
        <taxon>Micromonosporaceae</taxon>
        <taxon>Actinoplanes</taxon>
    </lineage>
</organism>
<dbReference type="InterPro" id="IPR042099">
    <property type="entry name" value="ANL_N_sf"/>
</dbReference>
<protein>
    <submittedName>
        <fullName evidence="4">AMP-binding protein</fullName>
    </submittedName>
</protein>
<proteinExistence type="predicted"/>
<evidence type="ECO:0000313" key="5">
    <source>
        <dbReference type="Proteomes" id="UP000598146"/>
    </source>
</evidence>
<evidence type="ECO:0000259" key="2">
    <source>
        <dbReference type="Pfam" id="PF00501"/>
    </source>
</evidence>
<dbReference type="Pfam" id="PF00501">
    <property type="entry name" value="AMP-binding"/>
    <property type="match status" value="1"/>
</dbReference>
<dbReference type="Gene3D" id="3.40.50.12780">
    <property type="entry name" value="N-terminal domain of ligase-like"/>
    <property type="match status" value="1"/>
</dbReference>
<feature type="domain" description="AMP-dependent synthetase/ligase" evidence="2">
    <location>
        <begin position="54"/>
        <end position="406"/>
    </location>
</feature>
<dbReference type="PROSITE" id="PS00455">
    <property type="entry name" value="AMP_BINDING"/>
    <property type="match status" value="1"/>
</dbReference>
<dbReference type="InterPro" id="IPR000873">
    <property type="entry name" value="AMP-dep_synth/lig_dom"/>
</dbReference>
<keyword evidence="5" id="KW-1185">Reference proteome</keyword>
<comment type="caution">
    <text evidence="4">The sequence shown here is derived from an EMBL/GenBank/DDBJ whole genome shotgun (WGS) entry which is preliminary data.</text>
</comment>
<gene>
    <name evidence="4" type="ORF">I4J89_36305</name>
</gene>
<accession>A0A931G3D7</accession>
<dbReference type="AlphaFoldDB" id="A0A931G3D7"/>
<feature type="region of interest" description="Disordered" evidence="1">
    <location>
        <begin position="1"/>
        <end position="35"/>
    </location>
</feature>
<dbReference type="EMBL" id="JADQTO010000023">
    <property type="protein sequence ID" value="MBG0566926.1"/>
    <property type="molecule type" value="Genomic_DNA"/>
</dbReference>
<dbReference type="Proteomes" id="UP000598146">
    <property type="component" value="Unassembled WGS sequence"/>
</dbReference>
<sequence>MIKRDARSSSHPHRAAVPGTAPAVRHPASSRFVPNSGLVEEPARAVPAKDAVSEAARRSPDKLALISGETVVGWAELDTRVSTAARWVASRTAPGDRIAILLGNTVEFAVAYFGILRAGRVAVPLNPGYTTDELEYAITDSGASLIVGESGDRAVRVPMKVDGPEVALPDVRAGDLAVLLYTSGTSGRPKGAMLTHAALAANHDQLDRIEPPVVGPDDVVLLAVPFFHAYGLNTGLGTVAHHAATGVLVERFDPADSLELIAAHRVTVTVGVPGMYLAWTRAPEAGDALRGLRTAVCGAAPLDARIAARFRALTGKSILIGYGLTESAPVLTTTAVSHRDKSGSIGRPLPGVELLLRTSASLELWRDGTASVEEDLAELDLAVAVSAGTDPGEIVVRGPNLFSGYWPDGSGGPDPDGWWPTGDIAYADADGDLVLVDRIGELILVNGFNVYPAEIERVLDAHPQVAAAAVVGVPDPEAGQRPYAYVVPIGDPPPSVTELQVYCAARLARFKLPGIELVAELPRSPIGKIRKRELS</sequence>
<evidence type="ECO:0000259" key="3">
    <source>
        <dbReference type="Pfam" id="PF13193"/>
    </source>
</evidence>
<reference evidence="4" key="1">
    <citation type="submission" date="2020-11" db="EMBL/GenBank/DDBJ databases">
        <title>Isolation and identification of active actinomycetes.</title>
        <authorList>
            <person name="Sun X."/>
        </authorList>
    </citation>
    <scope>NUCLEOTIDE SEQUENCE</scope>
    <source>
        <strain evidence="4">NEAU-A11</strain>
    </source>
</reference>
<dbReference type="PANTHER" id="PTHR24096">
    <property type="entry name" value="LONG-CHAIN-FATTY-ACID--COA LIGASE"/>
    <property type="match status" value="1"/>
</dbReference>
<dbReference type="Gene3D" id="3.30.300.30">
    <property type="match status" value="1"/>
</dbReference>
<dbReference type="Pfam" id="PF13193">
    <property type="entry name" value="AMP-binding_C"/>
    <property type="match status" value="1"/>
</dbReference>
<dbReference type="SUPFAM" id="SSF56801">
    <property type="entry name" value="Acetyl-CoA synthetase-like"/>
    <property type="match status" value="1"/>
</dbReference>
<dbReference type="InterPro" id="IPR045851">
    <property type="entry name" value="AMP-bd_C_sf"/>
</dbReference>
<dbReference type="InterPro" id="IPR025110">
    <property type="entry name" value="AMP-bd_C"/>
</dbReference>
<feature type="domain" description="AMP-binding enzyme C-terminal" evidence="3">
    <location>
        <begin position="454"/>
        <end position="528"/>
    </location>
</feature>
<dbReference type="GO" id="GO:0016405">
    <property type="term" value="F:CoA-ligase activity"/>
    <property type="evidence" value="ECO:0007669"/>
    <property type="project" value="TreeGrafter"/>
</dbReference>
<evidence type="ECO:0000313" key="4">
    <source>
        <dbReference type="EMBL" id="MBG0566926.1"/>
    </source>
</evidence>
<name>A0A931G3D7_9ACTN</name>
<evidence type="ECO:0000256" key="1">
    <source>
        <dbReference type="SAM" id="MobiDB-lite"/>
    </source>
</evidence>
<dbReference type="PANTHER" id="PTHR24096:SF267">
    <property type="entry name" value="MALONATE--COA LIGASE ACSF3, MITOCHONDRIAL"/>
    <property type="match status" value="1"/>
</dbReference>
<dbReference type="InterPro" id="IPR020845">
    <property type="entry name" value="AMP-binding_CS"/>
</dbReference>